<gene>
    <name evidence="1" type="ORF">ARMGADRAFT_1089696</name>
</gene>
<evidence type="ECO:0000313" key="2">
    <source>
        <dbReference type="Proteomes" id="UP000217790"/>
    </source>
</evidence>
<accession>A0A2H3CVD2</accession>
<dbReference type="InParanoid" id="A0A2H3CVD2"/>
<sequence>MSKVCTWIKKVSSYDTELSVYRLLHPLEADISPVKFWRLQGLIHGIRMEKLKLGIDISEQETKKIYNAVLEGNVTVVLREGNRSPVIGLANIRNPGYGDEEWERGRPLRLLVDPEGWMLEEDYDTVRDVGLALQGASSGNVRECVKYGRGERENEDSSASHRHKC</sequence>
<organism evidence="1 2">
    <name type="scientific">Armillaria gallica</name>
    <name type="common">Bulbous honey fungus</name>
    <name type="synonym">Armillaria bulbosa</name>
    <dbReference type="NCBI Taxonomy" id="47427"/>
    <lineage>
        <taxon>Eukaryota</taxon>
        <taxon>Fungi</taxon>
        <taxon>Dikarya</taxon>
        <taxon>Basidiomycota</taxon>
        <taxon>Agaricomycotina</taxon>
        <taxon>Agaricomycetes</taxon>
        <taxon>Agaricomycetidae</taxon>
        <taxon>Agaricales</taxon>
        <taxon>Marasmiineae</taxon>
        <taxon>Physalacriaceae</taxon>
        <taxon>Armillaria</taxon>
    </lineage>
</organism>
<evidence type="ECO:0000313" key="1">
    <source>
        <dbReference type="EMBL" id="PBK83142.1"/>
    </source>
</evidence>
<dbReference type="Proteomes" id="UP000217790">
    <property type="component" value="Unassembled WGS sequence"/>
</dbReference>
<reference evidence="2" key="1">
    <citation type="journal article" date="2017" name="Nat. Ecol. Evol.">
        <title>Genome expansion and lineage-specific genetic innovations in the forest pathogenic fungi Armillaria.</title>
        <authorList>
            <person name="Sipos G."/>
            <person name="Prasanna A.N."/>
            <person name="Walter M.C."/>
            <person name="O'Connor E."/>
            <person name="Balint B."/>
            <person name="Krizsan K."/>
            <person name="Kiss B."/>
            <person name="Hess J."/>
            <person name="Varga T."/>
            <person name="Slot J."/>
            <person name="Riley R."/>
            <person name="Boka B."/>
            <person name="Rigling D."/>
            <person name="Barry K."/>
            <person name="Lee J."/>
            <person name="Mihaltcheva S."/>
            <person name="LaButti K."/>
            <person name="Lipzen A."/>
            <person name="Waldron R."/>
            <person name="Moloney N.M."/>
            <person name="Sperisen C."/>
            <person name="Kredics L."/>
            <person name="Vagvoelgyi C."/>
            <person name="Patrignani A."/>
            <person name="Fitzpatrick D."/>
            <person name="Nagy I."/>
            <person name="Doyle S."/>
            <person name="Anderson J.B."/>
            <person name="Grigoriev I.V."/>
            <person name="Gueldener U."/>
            <person name="Muensterkoetter M."/>
            <person name="Nagy L.G."/>
        </authorList>
    </citation>
    <scope>NUCLEOTIDE SEQUENCE [LARGE SCALE GENOMIC DNA]</scope>
    <source>
        <strain evidence="2">Ar21-2</strain>
    </source>
</reference>
<dbReference type="EMBL" id="KZ293709">
    <property type="protein sequence ID" value="PBK83142.1"/>
    <property type="molecule type" value="Genomic_DNA"/>
</dbReference>
<dbReference type="OrthoDB" id="10428519at2759"/>
<name>A0A2H3CVD2_ARMGA</name>
<proteinExistence type="predicted"/>
<dbReference type="AlphaFoldDB" id="A0A2H3CVD2"/>
<protein>
    <submittedName>
        <fullName evidence="1">Uncharacterized protein</fullName>
    </submittedName>
</protein>
<keyword evidence="2" id="KW-1185">Reference proteome</keyword>